<dbReference type="GO" id="GO:0005125">
    <property type="term" value="F:cytokine activity"/>
    <property type="evidence" value="ECO:0007669"/>
    <property type="project" value="TreeGrafter"/>
</dbReference>
<evidence type="ECO:0000256" key="7">
    <source>
        <dbReference type="ARBA" id="ARBA00023157"/>
    </source>
</evidence>
<dbReference type="GeneID" id="113789916"/>
<evidence type="ECO:0000256" key="3">
    <source>
        <dbReference type="ARBA" id="ARBA00022473"/>
    </source>
</evidence>
<dbReference type="GO" id="GO:0045165">
    <property type="term" value="P:cell fate commitment"/>
    <property type="evidence" value="ECO:0007669"/>
    <property type="project" value="TreeGrafter"/>
</dbReference>
<sequence length="478" mass="55144">MVDKNISDFDGNLIMFTIHQINVKNFNSIFLLYLISTLSLNLPLCLCQNMICQRIPNLNVQQLKICQKSPEILSVIRKGIQIALSECQQLFNNRIQLHPSWNCSTWIQNSLNRLYVNITDINIKGTKEASFAHALFAAAVVYTLSEACTRSNFPYCSCRSLKKDYNQIDLFDITDYSSSSSSSSFFTTSSSSNEDNLLQSSTNDLHSNQEWKWNGCSHNIQFGVETARIFLDSSEHQIMSPYSLINLHNNNVGRKIIRDGLIYRCQCHGFSGSCTFRTCWHTIRGFRQATQLLYNRYIGAKMVSYSWLNKSFRQKYEKHIRKKSIKLNQLKQLQKAFINITLFDLNQPNMNRLNDLNIKASKRDLIYIKPSINHCQTIKQSSNNQISSKPNESLLCMVGTNTSIINDIDEIKNQYQQWPPIESCDKLCCNSGYRKRTRLKTYKCECVFQFCCSIVCKSSCSTLTTEYECNDINDNKKQ</sequence>
<dbReference type="GO" id="GO:0005109">
    <property type="term" value="F:frizzled binding"/>
    <property type="evidence" value="ECO:0007669"/>
    <property type="project" value="TreeGrafter"/>
</dbReference>
<dbReference type="OrthoDB" id="5945655at2759"/>
<comment type="function">
    <text evidence="8">Ligand for members of the frizzled family of seven transmembrane receptors.</text>
</comment>
<dbReference type="PANTHER" id="PTHR12027">
    <property type="entry name" value="WNT RELATED"/>
    <property type="match status" value="1"/>
</dbReference>
<dbReference type="OMA" id="RICERNP"/>
<dbReference type="SMART" id="SM00097">
    <property type="entry name" value="WNT1"/>
    <property type="match status" value="1"/>
</dbReference>
<dbReference type="Proteomes" id="UP000515146">
    <property type="component" value="Unplaced"/>
</dbReference>
<evidence type="ECO:0000313" key="10">
    <source>
        <dbReference type="RefSeq" id="XP_027195315.1"/>
    </source>
</evidence>
<dbReference type="Gene3D" id="3.30.2460.20">
    <property type="match status" value="1"/>
</dbReference>
<dbReference type="KEGG" id="dpte:113789916"/>
<accession>A0A6P6XPC1</accession>
<gene>
    <name evidence="10" type="primary">LOC113789916</name>
</gene>
<protein>
    <recommendedName>
        <fullName evidence="8">Protein Wnt</fullName>
    </recommendedName>
</protein>
<dbReference type="AlphaFoldDB" id="A0A6P6XPC1"/>
<dbReference type="GO" id="GO:0030182">
    <property type="term" value="P:neuron differentiation"/>
    <property type="evidence" value="ECO:0007669"/>
    <property type="project" value="TreeGrafter"/>
</dbReference>
<dbReference type="PRINTS" id="PR01349">
    <property type="entry name" value="WNTPROTEIN"/>
</dbReference>
<comment type="similarity">
    <text evidence="2 8">Belongs to the Wnt family.</text>
</comment>
<keyword evidence="7" id="KW-1015">Disulfide bond</keyword>
<evidence type="ECO:0000256" key="6">
    <source>
        <dbReference type="ARBA" id="ARBA00022687"/>
    </source>
</evidence>
<evidence type="ECO:0000256" key="8">
    <source>
        <dbReference type="RuleBase" id="RU003500"/>
    </source>
</evidence>
<evidence type="ECO:0000256" key="5">
    <source>
        <dbReference type="ARBA" id="ARBA00022530"/>
    </source>
</evidence>
<proteinExistence type="inferred from homology"/>
<evidence type="ECO:0000256" key="2">
    <source>
        <dbReference type="ARBA" id="ARBA00005683"/>
    </source>
</evidence>
<keyword evidence="4" id="KW-0964">Secreted</keyword>
<evidence type="ECO:0000313" key="9">
    <source>
        <dbReference type="Proteomes" id="UP000515146"/>
    </source>
</evidence>
<organism evidence="9 10">
    <name type="scientific">Dermatophagoides pteronyssinus</name>
    <name type="common">European house dust mite</name>
    <dbReference type="NCBI Taxonomy" id="6956"/>
    <lineage>
        <taxon>Eukaryota</taxon>
        <taxon>Metazoa</taxon>
        <taxon>Ecdysozoa</taxon>
        <taxon>Arthropoda</taxon>
        <taxon>Chelicerata</taxon>
        <taxon>Arachnida</taxon>
        <taxon>Acari</taxon>
        <taxon>Acariformes</taxon>
        <taxon>Sarcoptiformes</taxon>
        <taxon>Astigmata</taxon>
        <taxon>Psoroptidia</taxon>
        <taxon>Analgoidea</taxon>
        <taxon>Pyroglyphidae</taxon>
        <taxon>Dermatophagoidinae</taxon>
        <taxon>Dermatophagoides</taxon>
    </lineage>
</organism>
<evidence type="ECO:0000256" key="4">
    <source>
        <dbReference type="ARBA" id="ARBA00022525"/>
    </source>
</evidence>
<name>A0A6P6XPC1_DERPT</name>
<evidence type="ECO:0000256" key="1">
    <source>
        <dbReference type="ARBA" id="ARBA00004498"/>
    </source>
</evidence>
<keyword evidence="3 8" id="KW-0217">Developmental protein</keyword>
<dbReference type="GO" id="GO:0060070">
    <property type="term" value="P:canonical Wnt signaling pathway"/>
    <property type="evidence" value="ECO:0007669"/>
    <property type="project" value="TreeGrafter"/>
</dbReference>
<dbReference type="InterPro" id="IPR043158">
    <property type="entry name" value="Wnt_C"/>
</dbReference>
<keyword evidence="5" id="KW-0272">Extracellular matrix</keyword>
<dbReference type="InParanoid" id="A0A6P6XPC1"/>
<dbReference type="GO" id="GO:0005615">
    <property type="term" value="C:extracellular space"/>
    <property type="evidence" value="ECO:0007669"/>
    <property type="project" value="TreeGrafter"/>
</dbReference>
<dbReference type="RefSeq" id="XP_027195315.1">
    <property type="nucleotide sequence ID" value="XM_027339514.1"/>
</dbReference>
<keyword evidence="6 8" id="KW-0879">Wnt signaling pathway</keyword>
<comment type="subcellular location">
    <subcellularLocation>
        <location evidence="1 8">Secreted</location>
        <location evidence="1 8">Extracellular space</location>
        <location evidence="1 8">Extracellular matrix</location>
    </subcellularLocation>
</comment>
<reference evidence="10" key="1">
    <citation type="submission" date="2025-08" db="UniProtKB">
        <authorList>
            <consortium name="RefSeq"/>
        </authorList>
    </citation>
    <scope>IDENTIFICATION</scope>
    <source>
        <strain evidence="10">Airmid</strain>
    </source>
</reference>
<keyword evidence="9" id="KW-1185">Reference proteome</keyword>
<dbReference type="InterPro" id="IPR005817">
    <property type="entry name" value="Wnt"/>
</dbReference>
<dbReference type="Pfam" id="PF00110">
    <property type="entry name" value="wnt"/>
    <property type="match status" value="2"/>
</dbReference>